<keyword evidence="16" id="KW-1133">Transmembrane helix</keyword>
<keyword evidence="11" id="KW-0961">Cell wall biogenesis/degradation</keyword>
<organism evidence="18 19">
    <name type="scientific">Clostridium thermosuccinogenes</name>
    <dbReference type="NCBI Taxonomy" id="84032"/>
    <lineage>
        <taxon>Bacteria</taxon>
        <taxon>Bacillati</taxon>
        <taxon>Bacillota</taxon>
        <taxon>Clostridia</taxon>
        <taxon>Eubacteriales</taxon>
        <taxon>Clostridiaceae</taxon>
        <taxon>Clostridium</taxon>
    </lineage>
</organism>
<name>A0A2K2FA56_9CLOT</name>
<keyword evidence="8" id="KW-0378">Hydrolase</keyword>
<keyword evidence="16" id="KW-0812">Transmembrane</keyword>
<feature type="active site" description="Proton acceptor" evidence="13">
    <location>
        <position position="84"/>
    </location>
</feature>
<comment type="caution">
    <text evidence="18">The sequence shown here is derived from an EMBL/GenBank/DDBJ whole genome shotgun (WGS) entry which is preliminary data.</text>
</comment>
<evidence type="ECO:0000256" key="2">
    <source>
        <dbReference type="ARBA" id="ARBA00004752"/>
    </source>
</evidence>
<dbReference type="AlphaFoldDB" id="A0A2K2FA56"/>
<feature type="domain" description="Peptidase S11 D-Ala-D-Ala carboxypeptidase A C-terminal" evidence="17">
    <location>
        <begin position="311"/>
        <end position="417"/>
    </location>
</feature>
<keyword evidence="7" id="KW-0732">Signal</keyword>
<dbReference type="Gene3D" id="2.60.410.10">
    <property type="entry name" value="D-Ala-D-Ala carboxypeptidase, C-terminal domain"/>
    <property type="match status" value="1"/>
</dbReference>
<evidence type="ECO:0000259" key="17">
    <source>
        <dbReference type="SMART" id="SM00936"/>
    </source>
</evidence>
<dbReference type="InterPro" id="IPR001967">
    <property type="entry name" value="Peptidase_S11_N"/>
</dbReference>
<keyword evidence="9" id="KW-0133">Cell shape</keyword>
<dbReference type="InterPro" id="IPR037167">
    <property type="entry name" value="Peptidase_S11_C_sf"/>
</dbReference>
<reference evidence="19" key="1">
    <citation type="submission" date="2017-06" db="EMBL/GenBank/DDBJ databases">
        <title>Investigating the central metabolism of Clostridium thermosuccinogenes.</title>
        <authorList>
            <person name="Koendjbiharie J.G."/>
            <person name="Van Kranenburg R."/>
            <person name="Vriesendorp B."/>
        </authorList>
    </citation>
    <scope>NUCLEOTIDE SEQUENCE [LARGE SCALE GENOMIC DNA]</scope>
    <source>
        <strain evidence="19">DSM 5806</strain>
    </source>
</reference>
<dbReference type="Gene3D" id="3.40.710.10">
    <property type="entry name" value="DD-peptidase/beta-lactamase superfamily"/>
    <property type="match status" value="1"/>
</dbReference>
<evidence type="ECO:0000256" key="14">
    <source>
        <dbReference type="PIRSR" id="PIRSR618044-2"/>
    </source>
</evidence>
<dbReference type="Pfam" id="PF07943">
    <property type="entry name" value="PBP5_C"/>
    <property type="match status" value="1"/>
</dbReference>
<keyword evidence="6" id="KW-0645">Protease</keyword>
<keyword evidence="16" id="KW-0472">Membrane</keyword>
<dbReference type="UniPathway" id="UPA00219"/>
<evidence type="ECO:0000256" key="10">
    <source>
        <dbReference type="ARBA" id="ARBA00022984"/>
    </source>
</evidence>
<dbReference type="GO" id="GO:0006508">
    <property type="term" value="P:proteolysis"/>
    <property type="evidence" value="ECO:0007669"/>
    <property type="project" value="UniProtKB-KW"/>
</dbReference>
<feature type="transmembrane region" description="Helical" evidence="16">
    <location>
        <begin position="436"/>
        <end position="455"/>
    </location>
</feature>
<feature type="active site" description="Acyl-ester intermediate" evidence="13">
    <location>
        <position position="81"/>
    </location>
</feature>
<evidence type="ECO:0000256" key="3">
    <source>
        <dbReference type="ARBA" id="ARBA00007164"/>
    </source>
</evidence>
<feature type="active site" evidence="13">
    <location>
        <position position="138"/>
    </location>
</feature>
<dbReference type="GO" id="GO:0008360">
    <property type="term" value="P:regulation of cell shape"/>
    <property type="evidence" value="ECO:0007669"/>
    <property type="project" value="UniProtKB-KW"/>
</dbReference>
<dbReference type="PRINTS" id="PR00725">
    <property type="entry name" value="DADACBPTASE1"/>
</dbReference>
<dbReference type="InterPro" id="IPR012338">
    <property type="entry name" value="Beta-lactam/transpept-like"/>
</dbReference>
<keyword evidence="10" id="KW-0573">Peptidoglycan synthesis</keyword>
<evidence type="ECO:0000256" key="12">
    <source>
        <dbReference type="ARBA" id="ARBA00034000"/>
    </source>
</evidence>
<evidence type="ECO:0000313" key="18">
    <source>
        <dbReference type="EMBL" id="PNT96895.1"/>
    </source>
</evidence>
<dbReference type="GO" id="GO:0009252">
    <property type="term" value="P:peptidoglycan biosynthetic process"/>
    <property type="evidence" value="ECO:0007669"/>
    <property type="project" value="UniProtKB-UniPathway"/>
</dbReference>
<evidence type="ECO:0000256" key="9">
    <source>
        <dbReference type="ARBA" id="ARBA00022960"/>
    </source>
</evidence>
<dbReference type="Pfam" id="PF00768">
    <property type="entry name" value="Peptidase_S11"/>
    <property type="match status" value="1"/>
</dbReference>
<sequence length="466" mass="51755">MAFTLLSKSNAIKYTMHRRDQKMKRVLTLVLAIVVLFQFNPLIAKASTAPELKAESAVLMEAKSGKVLYEKELHKQIYPASTTKILTAILVLENLDLDDTVTVGDEIKHIGLDSSASGLKIGETMSARDLMWALLLPSGNDAAYTAAVTVARKKSGDASMGIQESLSYFADMMNKKAAELGAKDTHFVNPDGYHDENHYTSAYDIALFSREAMKYDLFNEIVKTRVLETTAPDGEHRLWVNRNELVNQYGKYYYQFATGIKTGHTSYSGFCLAASASKSGMDLIAVVMKEPDEESRWLDTTALFEYGFNSFKEHTLFEKGQILGSVNVGKKYRKQVVSLDVSAETGYSDILLTDDISKIEMTMQWDPELLADTKNGEDEVKLLGPITQGQVVGKAIFTVDGKTITETNLISNATVMEKDIFDTFLAAMEQVYKVRYILVAIVAAILILVIVNKISSKKAKSKSSRW</sequence>
<keyword evidence="19" id="KW-1185">Reference proteome</keyword>
<comment type="function">
    <text evidence="1">Removes C-terminal D-alanyl residues from sugar-peptide cell wall precursors.</text>
</comment>
<dbReference type="EC" id="3.4.16.4" evidence="4"/>
<dbReference type="GO" id="GO:0071555">
    <property type="term" value="P:cell wall organization"/>
    <property type="evidence" value="ECO:0007669"/>
    <property type="project" value="UniProtKB-KW"/>
</dbReference>
<evidence type="ECO:0000256" key="4">
    <source>
        <dbReference type="ARBA" id="ARBA00012448"/>
    </source>
</evidence>
<dbReference type="SMART" id="SM00936">
    <property type="entry name" value="PBP5_C"/>
    <property type="match status" value="1"/>
</dbReference>
<evidence type="ECO:0000256" key="7">
    <source>
        <dbReference type="ARBA" id="ARBA00022729"/>
    </source>
</evidence>
<evidence type="ECO:0000256" key="11">
    <source>
        <dbReference type="ARBA" id="ARBA00023316"/>
    </source>
</evidence>
<evidence type="ECO:0000256" key="15">
    <source>
        <dbReference type="RuleBase" id="RU004016"/>
    </source>
</evidence>
<gene>
    <name evidence="18" type="ORF">CDQ84_14375</name>
</gene>
<dbReference type="PANTHER" id="PTHR21581">
    <property type="entry name" value="D-ALANYL-D-ALANINE CARBOXYPEPTIDASE"/>
    <property type="match status" value="1"/>
</dbReference>
<evidence type="ECO:0000256" key="5">
    <source>
        <dbReference type="ARBA" id="ARBA00022645"/>
    </source>
</evidence>
<proteinExistence type="inferred from homology"/>
<comment type="pathway">
    <text evidence="2">Cell wall biogenesis; peptidoglycan biosynthesis.</text>
</comment>
<comment type="catalytic activity">
    <reaction evidence="12">
        <text>Preferential cleavage: (Ac)2-L-Lys-D-Ala-|-D-Ala. Also transpeptidation of peptidyl-alanyl moieties that are N-acyl substituents of D-alanine.</text>
        <dbReference type="EC" id="3.4.16.4"/>
    </reaction>
</comment>
<dbReference type="PANTHER" id="PTHR21581:SF33">
    <property type="entry name" value="D-ALANYL-D-ALANINE CARBOXYPEPTIDASE DACB"/>
    <property type="match status" value="1"/>
</dbReference>
<dbReference type="Proteomes" id="UP000236151">
    <property type="component" value="Unassembled WGS sequence"/>
</dbReference>
<dbReference type="GO" id="GO:0009002">
    <property type="term" value="F:serine-type D-Ala-D-Ala carboxypeptidase activity"/>
    <property type="evidence" value="ECO:0007669"/>
    <property type="project" value="UniProtKB-EC"/>
</dbReference>
<comment type="similarity">
    <text evidence="3 15">Belongs to the peptidase S11 family.</text>
</comment>
<dbReference type="SUPFAM" id="SSF56601">
    <property type="entry name" value="beta-lactamase/transpeptidase-like"/>
    <property type="match status" value="1"/>
</dbReference>
<feature type="binding site" evidence="14">
    <location>
        <position position="261"/>
    </location>
    <ligand>
        <name>substrate</name>
    </ligand>
</feature>
<evidence type="ECO:0000256" key="6">
    <source>
        <dbReference type="ARBA" id="ARBA00022670"/>
    </source>
</evidence>
<keyword evidence="5" id="KW-0121">Carboxypeptidase</keyword>
<evidence type="ECO:0000256" key="13">
    <source>
        <dbReference type="PIRSR" id="PIRSR618044-1"/>
    </source>
</evidence>
<dbReference type="KEGG" id="cthd:CDO33_07975"/>
<dbReference type="EMBL" id="NIOJ01000043">
    <property type="protein sequence ID" value="PNT96895.1"/>
    <property type="molecule type" value="Genomic_DNA"/>
</dbReference>
<dbReference type="SUPFAM" id="SSF69189">
    <property type="entry name" value="Penicillin-binding protein associated domain"/>
    <property type="match status" value="1"/>
</dbReference>
<accession>A0A2K2FA56</accession>
<evidence type="ECO:0000256" key="1">
    <source>
        <dbReference type="ARBA" id="ARBA00003217"/>
    </source>
</evidence>
<evidence type="ECO:0000313" key="19">
    <source>
        <dbReference type="Proteomes" id="UP000236151"/>
    </source>
</evidence>
<evidence type="ECO:0000256" key="8">
    <source>
        <dbReference type="ARBA" id="ARBA00022801"/>
    </source>
</evidence>
<protein>
    <recommendedName>
        <fullName evidence="4">serine-type D-Ala-D-Ala carboxypeptidase</fullName>
        <ecNumber evidence="4">3.4.16.4</ecNumber>
    </recommendedName>
</protein>
<dbReference type="InterPro" id="IPR015956">
    <property type="entry name" value="Peniciliin-bd_prot_C_sf"/>
</dbReference>
<dbReference type="InterPro" id="IPR012907">
    <property type="entry name" value="Peptidase_S11_C"/>
</dbReference>
<evidence type="ECO:0000256" key="16">
    <source>
        <dbReference type="SAM" id="Phobius"/>
    </source>
</evidence>
<dbReference type="InterPro" id="IPR018044">
    <property type="entry name" value="Peptidase_S11"/>
</dbReference>